<comment type="function">
    <text evidence="9">Catalyzes the phosphorylation of the position 2 hydroxy group of 4-diphosphocytidyl-2C-methyl-D-erythritol.</text>
</comment>
<dbReference type="EC" id="2.7.1.148" evidence="2 9"/>
<comment type="similarity">
    <text evidence="1 9">Belongs to the GHMP kinase family. IspE subfamily.</text>
</comment>
<keyword evidence="4 9" id="KW-0808">Transferase</keyword>
<feature type="binding site" evidence="9">
    <location>
        <begin position="93"/>
        <end position="103"/>
    </location>
    <ligand>
        <name>ATP</name>
        <dbReference type="ChEBI" id="CHEBI:30616"/>
    </ligand>
</feature>
<dbReference type="Pfam" id="PF08544">
    <property type="entry name" value="GHMP_kinases_C"/>
    <property type="match status" value="1"/>
</dbReference>
<comment type="caution">
    <text evidence="12">The sequence shown here is derived from an EMBL/GenBank/DDBJ whole genome shotgun (WGS) entry which is preliminary data.</text>
</comment>
<feature type="domain" description="GHMP kinase C-terminal" evidence="11">
    <location>
        <begin position="213"/>
        <end position="266"/>
    </location>
</feature>
<gene>
    <name evidence="9 12" type="primary">ispE</name>
    <name evidence="12" type="ORF">ACFSVN_01875</name>
</gene>
<evidence type="ECO:0000256" key="7">
    <source>
        <dbReference type="ARBA" id="ARBA00022840"/>
    </source>
</evidence>
<proteinExistence type="inferred from homology"/>
<accession>A0ABW5JFG7</accession>
<sequence length="290" mass="32412">MADLWISNSYAKINLGLNVLEKLDSGYHAIESGFCFIEWNDRFEVKPGRMHLEMSDPKIPVDESNLIVKAIRLLQQDAGLKDEYNIKVEKNIPTGAGLGGGSSNAATALKMMNKIANLGLTQHDLIEFGKKLGADVPFFIKGEPGFATGLGHEIQELDIQPDAWIVTVYPNIESSTAEAYQMCEPNPEPEFSLKNVLLEEEPEEWRYLLLNELEKAVFPRLHLVGNLKDQLYEFGAEYASMSGSGSSVFGIFEQDFVAINAYESFHKLGFPANLTRPKFEPDQGIYLKDD</sequence>
<dbReference type="SUPFAM" id="SSF54211">
    <property type="entry name" value="Ribosomal protein S5 domain 2-like"/>
    <property type="match status" value="1"/>
</dbReference>
<dbReference type="PANTHER" id="PTHR43527">
    <property type="entry name" value="4-DIPHOSPHOCYTIDYL-2-C-METHYL-D-ERYTHRITOL KINASE, CHLOROPLASTIC"/>
    <property type="match status" value="1"/>
</dbReference>
<evidence type="ECO:0000256" key="3">
    <source>
        <dbReference type="ARBA" id="ARBA00017473"/>
    </source>
</evidence>
<feature type="active site" evidence="9">
    <location>
        <position position="12"/>
    </location>
</feature>
<dbReference type="Gene3D" id="3.30.70.890">
    <property type="entry name" value="GHMP kinase, C-terminal domain"/>
    <property type="match status" value="1"/>
</dbReference>
<keyword evidence="9" id="KW-0414">Isoprene biosynthesis</keyword>
<comment type="pathway">
    <text evidence="9">Isoprenoid biosynthesis; isopentenyl diphosphate biosynthesis via DXP pathway; isopentenyl diphosphate from 1-deoxy-D-xylulose 5-phosphate: step 3/6.</text>
</comment>
<evidence type="ECO:0000256" key="9">
    <source>
        <dbReference type="HAMAP-Rule" id="MF_00061"/>
    </source>
</evidence>
<evidence type="ECO:0000256" key="5">
    <source>
        <dbReference type="ARBA" id="ARBA00022741"/>
    </source>
</evidence>
<dbReference type="RefSeq" id="WP_390297756.1">
    <property type="nucleotide sequence ID" value="NZ_JBHULI010000002.1"/>
</dbReference>
<dbReference type="Proteomes" id="UP001597460">
    <property type="component" value="Unassembled WGS sequence"/>
</dbReference>
<evidence type="ECO:0000256" key="6">
    <source>
        <dbReference type="ARBA" id="ARBA00022777"/>
    </source>
</evidence>
<protein>
    <recommendedName>
        <fullName evidence="3 9">4-diphosphocytidyl-2-C-methyl-D-erythritol kinase</fullName>
        <shortName evidence="9">CMK</shortName>
        <ecNumber evidence="2 9">2.7.1.148</ecNumber>
    </recommendedName>
    <alternativeName>
        <fullName evidence="8 9">4-(cytidine-5'-diphospho)-2-C-methyl-D-erythritol kinase</fullName>
    </alternativeName>
</protein>
<dbReference type="NCBIfam" id="TIGR00154">
    <property type="entry name" value="ispE"/>
    <property type="match status" value="1"/>
</dbReference>
<evidence type="ECO:0000259" key="10">
    <source>
        <dbReference type="Pfam" id="PF00288"/>
    </source>
</evidence>
<dbReference type="InterPro" id="IPR036554">
    <property type="entry name" value="GHMP_kinase_C_sf"/>
</dbReference>
<keyword evidence="6 9" id="KW-0418">Kinase</keyword>
<evidence type="ECO:0000259" key="11">
    <source>
        <dbReference type="Pfam" id="PF08544"/>
    </source>
</evidence>
<feature type="domain" description="GHMP kinase N-terminal" evidence="10">
    <location>
        <begin position="65"/>
        <end position="142"/>
    </location>
</feature>
<dbReference type="InterPro" id="IPR006204">
    <property type="entry name" value="GHMP_kinase_N_dom"/>
</dbReference>
<feature type="active site" evidence="9">
    <location>
        <position position="135"/>
    </location>
</feature>
<comment type="catalytic activity">
    <reaction evidence="9">
        <text>4-CDP-2-C-methyl-D-erythritol + ATP = 4-CDP-2-C-methyl-D-erythritol 2-phosphate + ADP + H(+)</text>
        <dbReference type="Rhea" id="RHEA:18437"/>
        <dbReference type="ChEBI" id="CHEBI:15378"/>
        <dbReference type="ChEBI" id="CHEBI:30616"/>
        <dbReference type="ChEBI" id="CHEBI:57823"/>
        <dbReference type="ChEBI" id="CHEBI:57919"/>
        <dbReference type="ChEBI" id="CHEBI:456216"/>
        <dbReference type="EC" id="2.7.1.148"/>
    </reaction>
</comment>
<dbReference type="InterPro" id="IPR004424">
    <property type="entry name" value="IspE"/>
</dbReference>
<dbReference type="SUPFAM" id="SSF55060">
    <property type="entry name" value="GHMP Kinase, C-terminal domain"/>
    <property type="match status" value="1"/>
</dbReference>
<name>A0ABW5JFG7_9BACT</name>
<organism evidence="12 13">
    <name type="scientific">Gracilimonas halophila</name>
    <dbReference type="NCBI Taxonomy" id="1834464"/>
    <lineage>
        <taxon>Bacteria</taxon>
        <taxon>Pseudomonadati</taxon>
        <taxon>Balneolota</taxon>
        <taxon>Balneolia</taxon>
        <taxon>Balneolales</taxon>
        <taxon>Balneolaceae</taxon>
        <taxon>Gracilimonas</taxon>
    </lineage>
</organism>
<dbReference type="GO" id="GO:0050515">
    <property type="term" value="F:4-(cytidine 5'-diphospho)-2-C-methyl-D-erythritol kinase activity"/>
    <property type="evidence" value="ECO:0007669"/>
    <property type="project" value="UniProtKB-EC"/>
</dbReference>
<evidence type="ECO:0000313" key="12">
    <source>
        <dbReference type="EMBL" id="MFD2531188.1"/>
    </source>
</evidence>
<evidence type="ECO:0000256" key="1">
    <source>
        <dbReference type="ARBA" id="ARBA00009684"/>
    </source>
</evidence>
<dbReference type="Gene3D" id="3.30.230.10">
    <property type="match status" value="1"/>
</dbReference>
<dbReference type="HAMAP" id="MF_00061">
    <property type="entry name" value="IspE"/>
    <property type="match status" value="1"/>
</dbReference>
<keyword evidence="7 9" id="KW-0067">ATP-binding</keyword>
<evidence type="ECO:0000313" key="13">
    <source>
        <dbReference type="Proteomes" id="UP001597460"/>
    </source>
</evidence>
<keyword evidence="13" id="KW-1185">Reference proteome</keyword>
<reference evidence="13" key="1">
    <citation type="journal article" date="2019" name="Int. J. Syst. Evol. Microbiol.">
        <title>The Global Catalogue of Microorganisms (GCM) 10K type strain sequencing project: providing services to taxonomists for standard genome sequencing and annotation.</title>
        <authorList>
            <consortium name="The Broad Institute Genomics Platform"/>
            <consortium name="The Broad Institute Genome Sequencing Center for Infectious Disease"/>
            <person name="Wu L."/>
            <person name="Ma J."/>
        </authorList>
    </citation>
    <scope>NUCLEOTIDE SEQUENCE [LARGE SCALE GENOMIC DNA]</scope>
    <source>
        <strain evidence="13">KCTC 52042</strain>
    </source>
</reference>
<dbReference type="PIRSF" id="PIRSF010376">
    <property type="entry name" value="IspE"/>
    <property type="match status" value="1"/>
</dbReference>
<evidence type="ECO:0000256" key="4">
    <source>
        <dbReference type="ARBA" id="ARBA00022679"/>
    </source>
</evidence>
<keyword evidence="5 9" id="KW-0547">Nucleotide-binding</keyword>
<dbReference type="InterPro" id="IPR013750">
    <property type="entry name" value="GHMP_kinase_C_dom"/>
</dbReference>
<evidence type="ECO:0000256" key="2">
    <source>
        <dbReference type="ARBA" id="ARBA00012052"/>
    </source>
</evidence>
<dbReference type="InterPro" id="IPR014721">
    <property type="entry name" value="Ribsml_uS5_D2-typ_fold_subgr"/>
</dbReference>
<dbReference type="PANTHER" id="PTHR43527:SF2">
    <property type="entry name" value="4-DIPHOSPHOCYTIDYL-2-C-METHYL-D-ERYTHRITOL KINASE, CHLOROPLASTIC"/>
    <property type="match status" value="1"/>
</dbReference>
<dbReference type="InterPro" id="IPR020568">
    <property type="entry name" value="Ribosomal_Su5_D2-typ_SF"/>
</dbReference>
<dbReference type="EMBL" id="JBHULI010000002">
    <property type="protein sequence ID" value="MFD2531188.1"/>
    <property type="molecule type" value="Genomic_DNA"/>
</dbReference>
<evidence type="ECO:0000256" key="8">
    <source>
        <dbReference type="ARBA" id="ARBA00032554"/>
    </source>
</evidence>
<dbReference type="Pfam" id="PF00288">
    <property type="entry name" value="GHMP_kinases_N"/>
    <property type="match status" value="1"/>
</dbReference>